<feature type="transmembrane region" description="Helical" evidence="1">
    <location>
        <begin position="122"/>
        <end position="140"/>
    </location>
</feature>
<sequence>CNNNCVGISLENSDFCVVTYNLLEENEYYGVFLDFDCDENIIHHNNFVANNPGCVFGVTSQACDHGTTNTWYDIETNVGNYWSDWSGTGSYSIGGEADANDPFPQIELLNPPVFSVPSNSDMQILVFVLVLAIIPLSMITRKRLKSK</sequence>
<protein>
    <recommendedName>
        <fullName evidence="2">Periplasmic copper-binding protein NosD beta helix domain-containing protein</fullName>
    </recommendedName>
</protein>
<feature type="non-terminal residue" evidence="3">
    <location>
        <position position="1"/>
    </location>
</feature>
<organism evidence="3">
    <name type="scientific">marine sediment metagenome</name>
    <dbReference type="NCBI Taxonomy" id="412755"/>
    <lineage>
        <taxon>unclassified sequences</taxon>
        <taxon>metagenomes</taxon>
        <taxon>ecological metagenomes</taxon>
    </lineage>
</organism>
<dbReference type="InterPro" id="IPR011050">
    <property type="entry name" value="Pectin_lyase_fold/virulence"/>
</dbReference>
<dbReference type="InterPro" id="IPR012334">
    <property type="entry name" value="Pectin_lyas_fold"/>
</dbReference>
<keyword evidence="1" id="KW-0812">Transmembrane</keyword>
<dbReference type="InterPro" id="IPR022441">
    <property type="entry name" value="Para_beta_helix_rpt-2"/>
</dbReference>
<evidence type="ECO:0000259" key="2">
    <source>
        <dbReference type="Pfam" id="PF05048"/>
    </source>
</evidence>
<dbReference type="NCBIfam" id="TIGR03804">
    <property type="entry name" value="para_beta_helix"/>
    <property type="match status" value="1"/>
</dbReference>
<dbReference type="AlphaFoldDB" id="X1IIK5"/>
<name>X1IIK5_9ZZZZ</name>
<dbReference type="InterPro" id="IPR007742">
    <property type="entry name" value="NosD_dom"/>
</dbReference>
<feature type="domain" description="Periplasmic copper-binding protein NosD beta helix" evidence="2">
    <location>
        <begin position="2"/>
        <end position="87"/>
    </location>
</feature>
<gene>
    <name evidence="3" type="ORF">S03H2_63020</name>
</gene>
<accession>X1IIK5</accession>
<keyword evidence="1" id="KW-0472">Membrane</keyword>
<proteinExistence type="predicted"/>
<evidence type="ECO:0000313" key="3">
    <source>
        <dbReference type="EMBL" id="GAH81527.1"/>
    </source>
</evidence>
<dbReference type="Gene3D" id="2.160.20.10">
    <property type="entry name" value="Single-stranded right-handed beta-helix, Pectin lyase-like"/>
    <property type="match status" value="1"/>
</dbReference>
<dbReference type="SUPFAM" id="SSF51126">
    <property type="entry name" value="Pectin lyase-like"/>
    <property type="match status" value="1"/>
</dbReference>
<keyword evidence="1" id="KW-1133">Transmembrane helix</keyword>
<evidence type="ECO:0000256" key="1">
    <source>
        <dbReference type="SAM" id="Phobius"/>
    </source>
</evidence>
<dbReference type="Pfam" id="PF05048">
    <property type="entry name" value="NosD"/>
    <property type="match status" value="1"/>
</dbReference>
<comment type="caution">
    <text evidence="3">The sequence shown here is derived from an EMBL/GenBank/DDBJ whole genome shotgun (WGS) entry which is preliminary data.</text>
</comment>
<reference evidence="3" key="1">
    <citation type="journal article" date="2014" name="Front. Microbiol.">
        <title>High frequency of phylogenetically diverse reductive dehalogenase-homologous genes in deep subseafloor sedimentary metagenomes.</title>
        <authorList>
            <person name="Kawai M."/>
            <person name="Futagami T."/>
            <person name="Toyoda A."/>
            <person name="Takaki Y."/>
            <person name="Nishi S."/>
            <person name="Hori S."/>
            <person name="Arai W."/>
            <person name="Tsubouchi T."/>
            <person name="Morono Y."/>
            <person name="Uchiyama I."/>
            <person name="Ito T."/>
            <person name="Fujiyama A."/>
            <person name="Inagaki F."/>
            <person name="Takami H."/>
        </authorList>
    </citation>
    <scope>NUCLEOTIDE SEQUENCE</scope>
    <source>
        <strain evidence="3">Expedition CK06-06</strain>
    </source>
</reference>
<dbReference type="EMBL" id="BARU01040797">
    <property type="protein sequence ID" value="GAH81527.1"/>
    <property type="molecule type" value="Genomic_DNA"/>
</dbReference>